<evidence type="ECO:0000256" key="6">
    <source>
        <dbReference type="ARBA" id="ARBA00022840"/>
    </source>
</evidence>
<name>A0ABR3GVH3_9PEZI</name>
<dbReference type="Proteomes" id="UP001447188">
    <property type="component" value="Unassembled WGS sequence"/>
</dbReference>
<gene>
    <name evidence="10" type="ORF">Q9L58_001005</name>
</gene>
<dbReference type="EC" id="2.7.11.1" evidence="1"/>
<comment type="catalytic activity">
    <reaction evidence="7">
        <text>L-threonyl-[protein] + ATP = O-phospho-L-threonyl-[protein] + ADP + H(+)</text>
        <dbReference type="Rhea" id="RHEA:46608"/>
        <dbReference type="Rhea" id="RHEA-COMP:11060"/>
        <dbReference type="Rhea" id="RHEA-COMP:11605"/>
        <dbReference type="ChEBI" id="CHEBI:15378"/>
        <dbReference type="ChEBI" id="CHEBI:30013"/>
        <dbReference type="ChEBI" id="CHEBI:30616"/>
        <dbReference type="ChEBI" id="CHEBI:61977"/>
        <dbReference type="ChEBI" id="CHEBI:456216"/>
        <dbReference type="EC" id="2.7.11.1"/>
    </reaction>
</comment>
<evidence type="ECO:0000313" key="11">
    <source>
        <dbReference type="Proteomes" id="UP001447188"/>
    </source>
</evidence>
<dbReference type="InterPro" id="IPR000719">
    <property type="entry name" value="Prot_kinase_dom"/>
</dbReference>
<keyword evidence="6" id="KW-0067">ATP-binding</keyword>
<organism evidence="10 11">
    <name type="scientific">Discina gigas</name>
    <dbReference type="NCBI Taxonomy" id="1032678"/>
    <lineage>
        <taxon>Eukaryota</taxon>
        <taxon>Fungi</taxon>
        <taxon>Dikarya</taxon>
        <taxon>Ascomycota</taxon>
        <taxon>Pezizomycotina</taxon>
        <taxon>Pezizomycetes</taxon>
        <taxon>Pezizales</taxon>
        <taxon>Discinaceae</taxon>
        <taxon>Discina</taxon>
    </lineage>
</organism>
<evidence type="ECO:0000256" key="8">
    <source>
        <dbReference type="ARBA" id="ARBA00048679"/>
    </source>
</evidence>
<dbReference type="InterPro" id="IPR051334">
    <property type="entry name" value="SRPK"/>
</dbReference>
<evidence type="ECO:0000313" key="10">
    <source>
        <dbReference type="EMBL" id="KAL0639914.1"/>
    </source>
</evidence>
<evidence type="ECO:0000256" key="7">
    <source>
        <dbReference type="ARBA" id="ARBA00047899"/>
    </source>
</evidence>
<protein>
    <recommendedName>
        <fullName evidence="1">non-specific serine/threonine protein kinase</fullName>
        <ecNumber evidence="1">2.7.11.1</ecNumber>
    </recommendedName>
</protein>
<keyword evidence="3" id="KW-0808">Transferase</keyword>
<evidence type="ECO:0000256" key="1">
    <source>
        <dbReference type="ARBA" id="ARBA00012513"/>
    </source>
</evidence>
<evidence type="ECO:0000256" key="3">
    <source>
        <dbReference type="ARBA" id="ARBA00022679"/>
    </source>
</evidence>
<evidence type="ECO:0000259" key="9">
    <source>
        <dbReference type="PROSITE" id="PS50011"/>
    </source>
</evidence>
<dbReference type="InterPro" id="IPR011009">
    <property type="entry name" value="Kinase-like_dom_sf"/>
</dbReference>
<dbReference type="SUPFAM" id="SSF56112">
    <property type="entry name" value="Protein kinase-like (PK-like)"/>
    <property type="match status" value="1"/>
</dbReference>
<dbReference type="PANTHER" id="PTHR47634:SF9">
    <property type="entry name" value="PROTEIN KINASE DOMAIN-CONTAINING PROTEIN-RELATED"/>
    <property type="match status" value="1"/>
</dbReference>
<dbReference type="Pfam" id="PF00069">
    <property type="entry name" value="Pkinase"/>
    <property type="match status" value="2"/>
</dbReference>
<dbReference type="PANTHER" id="PTHR47634">
    <property type="entry name" value="PROTEIN KINASE DOMAIN-CONTAINING PROTEIN-RELATED"/>
    <property type="match status" value="1"/>
</dbReference>
<keyword evidence="11" id="KW-1185">Reference proteome</keyword>
<reference evidence="10 11" key="1">
    <citation type="submission" date="2024-02" db="EMBL/GenBank/DDBJ databases">
        <title>Discinaceae phylogenomics.</title>
        <authorList>
            <person name="Dirks A.C."/>
            <person name="James T.Y."/>
        </authorList>
    </citation>
    <scope>NUCLEOTIDE SEQUENCE [LARGE SCALE GENOMIC DNA]</scope>
    <source>
        <strain evidence="10 11">ACD0624</strain>
    </source>
</reference>
<dbReference type="Gene3D" id="1.10.510.10">
    <property type="entry name" value="Transferase(Phosphotransferase) domain 1"/>
    <property type="match status" value="1"/>
</dbReference>
<sequence length="396" mass="45501">MQLNTSLFSEENLRQYRVGGYHPVSIGDIFDGRYEVVRKLGFGQRATVWLVLDRRLNRHVALKILKAKYYRSTKSIYKVKVLQYLKTSDLTHSGRMFGIDLLDSFSHLGPHGTHICMVLEPMHQDLAILSRRSHDRKIPLVIVKEIAKQMLLALDYLHTSCSIVHTDIQPQNILVSLRDEDFESYIRRYLQGNPQDLYDGEYGELPDYAIASEHIPIELPKDPSQFTFKLSGLGVATWVDKSTTELIQAEPFRAPEVILGAKWNSSADIWNLGCLSWQIYTLAEGRNLFNGRNDPAGYFTSDEDHLCQIIELCGPVPMGYMRKGKHVSKYLDPTGKLVNIEQTYPVSLPQIIKYWSPELSNEEIDEFSDFLDLMLQFHPKDRSAAREILNHAWLQT</sequence>
<evidence type="ECO:0000256" key="5">
    <source>
        <dbReference type="ARBA" id="ARBA00022777"/>
    </source>
</evidence>
<dbReference type="EMBL" id="JBBBZM010000007">
    <property type="protein sequence ID" value="KAL0639914.1"/>
    <property type="molecule type" value="Genomic_DNA"/>
</dbReference>
<comment type="catalytic activity">
    <reaction evidence="8">
        <text>L-seryl-[protein] + ATP = O-phospho-L-seryl-[protein] + ADP + H(+)</text>
        <dbReference type="Rhea" id="RHEA:17989"/>
        <dbReference type="Rhea" id="RHEA-COMP:9863"/>
        <dbReference type="Rhea" id="RHEA-COMP:11604"/>
        <dbReference type="ChEBI" id="CHEBI:15378"/>
        <dbReference type="ChEBI" id="CHEBI:29999"/>
        <dbReference type="ChEBI" id="CHEBI:30616"/>
        <dbReference type="ChEBI" id="CHEBI:83421"/>
        <dbReference type="ChEBI" id="CHEBI:456216"/>
        <dbReference type="EC" id="2.7.11.1"/>
    </reaction>
</comment>
<proteinExistence type="predicted"/>
<keyword evidence="5" id="KW-0418">Kinase</keyword>
<keyword evidence="4" id="KW-0547">Nucleotide-binding</keyword>
<evidence type="ECO:0000256" key="4">
    <source>
        <dbReference type="ARBA" id="ARBA00022741"/>
    </source>
</evidence>
<comment type="caution">
    <text evidence="10">The sequence shown here is derived from an EMBL/GenBank/DDBJ whole genome shotgun (WGS) entry which is preliminary data.</text>
</comment>
<dbReference type="SMART" id="SM00220">
    <property type="entry name" value="S_TKc"/>
    <property type="match status" value="1"/>
</dbReference>
<feature type="domain" description="Protein kinase" evidence="9">
    <location>
        <begin position="34"/>
        <end position="394"/>
    </location>
</feature>
<keyword evidence="2" id="KW-0723">Serine/threonine-protein kinase</keyword>
<dbReference type="PROSITE" id="PS50011">
    <property type="entry name" value="PROTEIN_KINASE_DOM"/>
    <property type="match status" value="1"/>
</dbReference>
<dbReference type="Gene3D" id="3.30.200.20">
    <property type="entry name" value="Phosphorylase Kinase, domain 1"/>
    <property type="match status" value="1"/>
</dbReference>
<accession>A0ABR3GVH3</accession>
<evidence type="ECO:0000256" key="2">
    <source>
        <dbReference type="ARBA" id="ARBA00022527"/>
    </source>
</evidence>